<comment type="caution">
    <text evidence="1">The sequence shown here is derived from an EMBL/GenBank/DDBJ whole genome shotgun (WGS) entry which is preliminary data.</text>
</comment>
<protein>
    <submittedName>
        <fullName evidence="1">Uncharacterized protein</fullName>
    </submittedName>
</protein>
<accession>A0A1R3KS90</accession>
<evidence type="ECO:0000313" key="2">
    <source>
        <dbReference type="Proteomes" id="UP000187203"/>
    </source>
</evidence>
<reference evidence="2" key="1">
    <citation type="submission" date="2013-09" db="EMBL/GenBank/DDBJ databases">
        <title>Corchorus olitorius genome sequencing.</title>
        <authorList>
            <person name="Alam M."/>
            <person name="Haque M.S."/>
            <person name="Islam M.S."/>
            <person name="Emdad E.M."/>
            <person name="Islam M.M."/>
            <person name="Ahmed B."/>
            <person name="Halim A."/>
            <person name="Hossen Q.M.M."/>
            <person name="Hossain M.Z."/>
            <person name="Ahmed R."/>
            <person name="Khan M.M."/>
            <person name="Islam R."/>
            <person name="Rashid M.M."/>
            <person name="Khan S.A."/>
            <person name="Rahman M.S."/>
            <person name="Alam M."/>
            <person name="Yahiya A.S."/>
            <person name="Khan M.S."/>
            <person name="Azam M.S."/>
            <person name="Haque T."/>
            <person name="Lashkar M.Z.H."/>
            <person name="Akhand A.I."/>
            <person name="Morshed G."/>
            <person name="Roy S."/>
            <person name="Uddin K.S."/>
            <person name="Rabeya T."/>
            <person name="Hossain A.S."/>
            <person name="Chowdhury A."/>
            <person name="Snigdha A.R."/>
            <person name="Mortoza M.S."/>
            <person name="Matin S.A."/>
            <person name="Hoque S.M.E."/>
            <person name="Islam M.K."/>
            <person name="Roy D.K."/>
            <person name="Haider R."/>
            <person name="Moosa M.M."/>
            <person name="Elias S.M."/>
            <person name="Hasan A.M."/>
            <person name="Jahan S."/>
            <person name="Shafiuddin M."/>
            <person name="Mahmood N."/>
            <person name="Shommy N.S."/>
        </authorList>
    </citation>
    <scope>NUCLEOTIDE SEQUENCE [LARGE SCALE GENOMIC DNA]</scope>
    <source>
        <strain evidence="2">cv. O-4</strain>
    </source>
</reference>
<dbReference type="AlphaFoldDB" id="A0A1R3KS90"/>
<organism evidence="1 2">
    <name type="scientific">Corchorus olitorius</name>
    <dbReference type="NCBI Taxonomy" id="93759"/>
    <lineage>
        <taxon>Eukaryota</taxon>
        <taxon>Viridiplantae</taxon>
        <taxon>Streptophyta</taxon>
        <taxon>Embryophyta</taxon>
        <taxon>Tracheophyta</taxon>
        <taxon>Spermatophyta</taxon>
        <taxon>Magnoliopsida</taxon>
        <taxon>eudicotyledons</taxon>
        <taxon>Gunneridae</taxon>
        <taxon>Pentapetalae</taxon>
        <taxon>rosids</taxon>
        <taxon>malvids</taxon>
        <taxon>Malvales</taxon>
        <taxon>Malvaceae</taxon>
        <taxon>Grewioideae</taxon>
        <taxon>Apeibeae</taxon>
        <taxon>Corchorus</taxon>
    </lineage>
</organism>
<keyword evidence="2" id="KW-1185">Reference proteome</keyword>
<dbReference type="EMBL" id="AWUE01012115">
    <property type="protein sequence ID" value="OMP09934.1"/>
    <property type="molecule type" value="Genomic_DNA"/>
</dbReference>
<sequence length="90" mass="10494">MDKWRSSKVIPCTNRGLLHQVEVLLPLLLVDQMRIMLDCECSVVFWREAYVSLCNDFGAFHMWLIPDRFSFLAVIIAFMPSEFDPIIAFP</sequence>
<evidence type="ECO:0000313" key="1">
    <source>
        <dbReference type="EMBL" id="OMP09934.1"/>
    </source>
</evidence>
<dbReference type="Proteomes" id="UP000187203">
    <property type="component" value="Unassembled WGS sequence"/>
</dbReference>
<gene>
    <name evidence="1" type="ORF">COLO4_04999</name>
</gene>
<name>A0A1R3KS90_9ROSI</name>
<proteinExistence type="predicted"/>